<sequence length="106" mass="12127">MLDCRGSKVFIAQINYLIHSFIQSYTIVFHLTEIQWITGPTGKLRHPSPQQHSLAHSGTSLGIFKLENINIPFSIFLICPWGLIRVLFPENLQRVVPRTPHPPQLD</sequence>
<dbReference type="Proteomes" id="UP001476798">
    <property type="component" value="Unassembled WGS sequence"/>
</dbReference>
<comment type="caution">
    <text evidence="1">The sequence shown here is derived from an EMBL/GenBank/DDBJ whole genome shotgun (WGS) entry which is preliminary data.</text>
</comment>
<evidence type="ECO:0000313" key="1">
    <source>
        <dbReference type="EMBL" id="MEQ2165862.1"/>
    </source>
</evidence>
<protein>
    <submittedName>
        <fullName evidence="1">Uncharacterized protein</fullName>
    </submittedName>
</protein>
<organism evidence="1 2">
    <name type="scientific">Goodea atripinnis</name>
    <dbReference type="NCBI Taxonomy" id="208336"/>
    <lineage>
        <taxon>Eukaryota</taxon>
        <taxon>Metazoa</taxon>
        <taxon>Chordata</taxon>
        <taxon>Craniata</taxon>
        <taxon>Vertebrata</taxon>
        <taxon>Euteleostomi</taxon>
        <taxon>Actinopterygii</taxon>
        <taxon>Neopterygii</taxon>
        <taxon>Teleostei</taxon>
        <taxon>Neoteleostei</taxon>
        <taxon>Acanthomorphata</taxon>
        <taxon>Ovalentaria</taxon>
        <taxon>Atherinomorphae</taxon>
        <taxon>Cyprinodontiformes</taxon>
        <taxon>Goodeidae</taxon>
        <taxon>Goodea</taxon>
    </lineage>
</organism>
<accession>A0ABV0N3C4</accession>
<reference evidence="1 2" key="1">
    <citation type="submission" date="2021-06" db="EMBL/GenBank/DDBJ databases">
        <authorList>
            <person name="Palmer J.M."/>
        </authorList>
    </citation>
    <scope>NUCLEOTIDE SEQUENCE [LARGE SCALE GENOMIC DNA]</scope>
    <source>
        <strain evidence="1 2">GA_2019</strain>
        <tissue evidence="1">Muscle</tissue>
    </source>
</reference>
<proteinExistence type="predicted"/>
<name>A0ABV0N3C4_9TELE</name>
<keyword evidence="2" id="KW-1185">Reference proteome</keyword>
<dbReference type="EMBL" id="JAHRIO010022097">
    <property type="protein sequence ID" value="MEQ2165862.1"/>
    <property type="molecule type" value="Genomic_DNA"/>
</dbReference>
<gene>
    <name evidence="1" type="ORF">GOODEAATRI_021509</name>
</gene>
<evidence type="ECO:0000313" key="2">
    <source>
        <dbReference type="Proteomes" id="UP001476798"/>
    </source>
</evidence>